<dbReference type="AlphaFoldDB" id="A0A4D6M001"/>
<protein>
    <submittedName>
        <fullName evidence="1">Uncharacterized protein</fullName>
    </submittedName>
</protein>
<dbReference type="Proteomes" id="UP000501690">
    <property type="component" value="Linkage Group LG5"/>
</dbReference>
<name>A0A4D6M001_VIGUN</name>
<evidence type="ECO:0000313" key="1">
    <source>
        <dbReference type="EMBL" id="QCD93911.1"/>
    </source>
</evidence>
<proteinExistence type="predicted"/>
<sequence length="74" mass="8507">MVEGFDPIVLDEIPGLGFDSWIRYVLLDSFQAFFFDFLHILPLSAFHLKACWAVLGFSEKVRGSDTVLLQRFHS</sequence>
<gene>
    <name evidence="1" type="ORF">DEO72_LG5g1988</name>
</gene>
<dbReference type="EMBL" id="CP039349">
    <property type="protein sequence ID" value="QCD93911.1"/>
    <property type="molecule type" value="Genomic_DNA"/>
</dbReference>
<evidence type="ECO:0000313" key="2">
    <source>
        <dbReference type="Proteomes" id="UP000501690"/>
    </source>
</evidence>
<accession>A0A4D6M001</accession>
<organism evidence="1 2">
    <name type="scientific">Vigna unguiculata</name>
    <name type="common">Cowpea</name>
    <dbReference type="NCBI Taxonomy" id="3917"/>
    <lineage>
        <taxon>Eukaryota</taxon>
        <taxon>Viridiplantae</taxon>
        <taxon>Streptophyta</taxon>
        <taxon>Embryophyta</taxon>
        <taxon>Tracheophyta</taxon>
        <taxon>Spermatophyta</taxon>
        <taxon>Magnoliopsida</taxon>
        <taxon>eudicotyledons</taxon>
        <taxon>Gunneridae</taxon>
        <taxon>Pentapetalae</taxon>
        <taxon>rosids</taxon>
        <taxon>fabids</taxon>
        <taxon>Fabales</taxon>
        <taxon>Fabaceae</taxon>
        <taxon>Papilionoideae</taxon>
        <taxon>50 kb inversion clade</taxon>
        <taxon>NPAAA clade</taxon>
        <taxon>indigoferoid/millettioid clade</taxon>
        <taxon>Phaseoleae</taxon>
        <taxon>Vigna</taxon>
    </lineage>
</organism>
<reference evidence="1 2" key="1">
    <citation type="submission" date="2019-04" db="EMBL/GenBank/DDBJ databases">
        <title>An improved genome assembly and genetic linkage map for asparagus bean, Vigna unguiculata ssp. sesquipedialis.</title>
        <authorList>
            <person name="Xia Q."/>
            <person name="Zhang R."/>
            <person name="Dong Y."/>
        </authorList>
    </citation>
    <scope>NUCLEOTIDE SEQUENCE [LARGE SCALE GENOMIC DNA]</scope>
    <source>
        <tissue evidence="1">Leaf</tissue>
    </source>
</reference>
<keyword evidence="2" id="KW-1185">Reference proteome</keyword>